<dbReference type="InterPro" id="IPR011990">
    <property type="entry name" value="TPR-like_helical_dom_sf"/>
</dbReference>
<evidence type="ECO:0000313" key="2">
    <source>
        <dbReference type="Proteomes" id="UP001497512"/>
    </source>
</evidence>
<evidence type="ECO:0008006" key="3">
    <source>
        <dbReference type="Google" id="ProtNLM"/>
    </source>
</evidence>
<keyword evidence="2" id="KW-1185">Reference proteome</keyword>
<dbReference type="SMART" id="SM00028">
    <property type="entry name" value="TPR"/>
    <property type="match status" value="5"/>
</dbReference>
<proteinExistence type="predicted"/>
<name>A0ABP0TSY6_9BRYO</name>
<dbReference type="Gene3D" id="1.25.40.10">
    <property type="entry name" value="Tetratricopeptide repeat domain"/>
    <property type="match status" value="2"/>
</dbReference>
<dbReference type="PANTHER" id="PTHR47689:SF2">
    <property type="entry name" value="TETRATRICOPEPTIDE REPEAT (TPR)-LIKE SUPERFAMILY PROTEIN"/>
    <property type="match status" value="1"/>
</dbReference>
<accession>A0ABP0TSY6</accession>
<reference evidence="1" key="1">
    <citation type="submission" date="2024-02" db="EMBL/GenBank/DDBJ databases">
        <authorList>
            <consortium name="ELIXIR-Norway"/>
            <consortium name="Elixir Norway"/>
        </authorList>
    </citation>
    <scope>NUCLEOTIDE SEQUENCE</scope>
</reference>
<evidence type="ECO:0000313" key="1">
    <source>
        <dbReference type="EMBL" id="CAK9204268.1"/>
    </source>
</evidence>
<dbReference type="InterPro" id="IPR011716">
    <property type="entry name" value="TPR-3"/>
</dbReference>
<sequence length="608" mass="66913">MGISSSVVFQMLRKQKTLMMPAAALLPSLLLASNPVPRELGLLTTPTQKTVVCTSEKGYYFVQEDRASLLASKRWQISRMFLSGIAGIMTLAGSSQWAMAEQVQGQQQHPTPSSSIPAALSVNSSEQEVQLVEESLQSPEQPAELQSNSHTARWRIYTDMGRDLSSKGRLDEAEKYFVRAVEEAKKGFGDRDPHVASSCNNLAELYRMKREHANAEPLFVEAVQRLEQALGPEHPSVGFTLHNLASTYLQQRKFEEARSCYEIKEKTLGPNHPEYANTMFHLASVLQLQGNISDAEHLIRDSLRILEEGGVGHSQTALRRMSRLAEILVHSGQLQEAEILQRKILHILELLQGPDSLSTIMAVDNLATTLQALRKLDEAEELFDRCLQVRLKALSPSHILVGSTLYKRALVTSQRADGIMEKGLAGKAEAMADYETAQEMLRQSIRIAEQRWEEALDTVVIADAAATANLSTAANIGPKVLSALTPPLLALARALNALAVVEIRRAELADTHAGVEEGKREAERVLRHCLFLLDKPPGVVEELINIPEIQRELFACLQHLAALLTQNQGQGRSTSNSGAAHEAALLLSRAETIKAMYLTPKTSSLPNA</sequence>
<dbReference type="Proteomes" id="UP001497512">
    <property type="component" value="Chromosome 14"/>
</dbReference>
<dbReference type="Pfam" id="PF13424">
    <property type="entry name" value="TPR_12"/>
    <property type="match status" value="2"/>
</dbReference>
<organism evidence="1 2">
    <name type="scientific">Sphagnum troendelagicum</name>
    <dbReference type="NCBI Taxonomy" id="128251"/>
    <lineage>
        <taxon>Eukaryota</taxon>
        <taxon>Viridiplantae</taxon>
        <taxon>Streptophyta</taxon>
        <taxon>Embryophyta</taxon>
        <taxon>Bryophyta</taxon>
        <taxon>Sphagnophytina</taxon>
        <taxon>Sphagnopsida</taxon>
        <taxon>Sphagnales</taxon>
        <taxon>Sphagnaceae</taxon>
        <taxon>Sphagnum</taxon>
    </lineage>
</organism>
<dbReference type="Pfam" id="PF13374">
    <property type="entry name" value="TPR_10"/>
    <property type="match status" value="1"/>
</dbReference>
<dbReference type="PANTHER" id="PTHR47689">
    <property type="entry name" value="TETRATRICOPEPTIDE REPEAT (TPR)-LIKE SUPERFAMILY PROTEIN"/>
    <property type="match status" value="1"/>
</dbReference>
<dbReference type="Pfam" id="PF07720">
    <property type="entry name" value="TPR_3"/>
    <property type="match status" value="1"/>
</dbReference>
<protein>
    <recommendedName>
        <fullName evidence="3">Kinesin light chain</fullName>
    </recommendedName>
</protein>
<dbReference type="InterPro" id="IPR019734">
    <property type="entry name" value="TPR_rpt"/>
</dbReference>
<dbReference type="SUPFAM" id="SSF48452">
    <property type="entry name" value="TPR-like"/>
    <property type="match status" value="2"/>
</dbReference>
<dbReference type="EMBL" id="OZ019906">
    <property type="protein sequence ID" value="CAK9204268.1"/>
    <property type="molecule type" value="Genomic_DNA"/>
</dbReference>
<gene>
    <name evidence="1" type="ORF">CSSPTR1EN2_LOCUS7301</name>
</gene>